<evidence type="ECO:0000313" key="12">
    <source>
        <dbReference type="EMBL" id="KAL3232166.1"/>
    </source>
</evidence>
<keyword evidence="2 10" id="KW-0812">Transmembrane</keyword>
<organism evidence="12 13">
    <name type="scientific">Nakaseomyces bracarensis</name>
    <dbReference type="NCBI Taxonomy" id="273131"/>
    <lineage>
        <taxon>Eukaryota</taxon>
        <taxon>Fungi</taxon>
        <taxon>Dikarya</taxon>
        <taxon>Ascomycota</taxon>
        <taxon>Saccharomycotina</taxon>
        <taxon>Saccharomycetes</taxon>
        <taxon>Saccharomycetales</taxon>
        <taxon>Saccharomycetaceae</taxon>
        <taxon>Nakaseomyces</taxon>
    </lineage>
</organism>
<comment type="subcellular location">
    <subcellularLocation>
        <location evidence="10">Mitochondrion inner membrane</location>
        <topology evidence="10">Multi-pass membrane protein</topology>
    </subcellularLocation>
</comment>
<keyword evidence="4 10" id="KW-0809">Transit peptide</keyword>
<dbReference type="Proteomes" id="UP001623330">
    <property type="component" value="Unassembled WGS sequence"/>
</dbReference>
<feature type="coiled-coil region" evidence="11">
    <location>
        <begin position="165"/>
        <end position="199"/>
    </location>
</feature>
<evidence type="ECO:0000256" key="11">
    <source>
        <dbReference type="SAM" id="Coils"/>
    </source>
</evidence>
<feature type="transmembrane region" description="Helical" evidence="10">
    <location>
        <begin position="284"/>
        <end position="304"/>
    </location>
</feature>
<dbReference type="InterPro" id="IPR008839">
    <property type="entry name" value="MDM33_fungi"/>
</dbReference>
<reference evidence="12 13" key="1">
    <citation type="submission" date="2024-05" db="EMBL/GenBank/DDBJ databases">
        <title>Long read based assembly of the Candida bracarensis genome reveals expanded adhesin content.</title>
        <authorList>
            <person name="Marcet-Houben M."/>
            <person name="Ksiezopolska E."/>
            <person name="Gabaldon T."/>
        </authorList>
    </citation>
    <scope>NUCLEOTIDE SEQUENCE [LARGE SCALE GENOMIC DNA]</scope>
    <source>
        <strain evidence="12 13">CBM6</strain>
    </source>
</reference>
<dbReference type="PANTHER" id="PTHR31961">
    <property type="entry name" value="SENSITIVE TO HIGH EXPRESSION PROTEIN 9, MITOCHONDRIAL"/>
    <property type="match status" value="1"/>
</dbReference>
<feature type="coiled-coil region" evidence="11">
    <location>
        <begin position="82"/>
        <end position="109"/>
    </location>
</feature>
<keyword evidence="6 11" id="KW-0175">Coiled coil</keyword>
<evidence type="ECO:0000256" key="10">
    <source>
        <dbReference type="RuleBase" id="RU364128"/>
    </source>
</evidence>
<keyword evidence="5 10" id="KW-1133">Transmembrane helix</keyword>
<dbReference type="PANTHER" id="PTHR31961:SF3">
    <property type="entry name" value="SENSITIVE TO HIGH EXPRESSION PROTEIN 9, MITOCHONDRIAL"/>
    <property type="match status" value="1"/>
</dbReference>
<evidence type="ECO:0000256" key="9">
    <source>
        <dbReference type="ARBA" id="ARBA00024807"/>
    </source>
</evidence>
<evidence type="ECO:0000256" key="7">
    <source>
        <dbReference type="ARBA" id="ARBA00023128"/>
    </source>
</evidence>
<keyword evidence="3 10" id="KW-0999">Mitochondrion inner membrane</keyword>
<accession>A0ABR4NTW2</accession>
<evidence type="ECO:0000256" key="2">
    <source>
        <dbReference type="ARBA" id="ARBA00022692"/>
    </source>
</evidence>
<comment type="similarity">
    <text evidence="1 10">Belongs to the SHE9 family.</text>
</comment>
<evidence type="ECO:0000256" key="8">
    <source>
        <dbReference type="ARBA" id="ARBA00023136"/>
    </source>
</evidence>
<keyword evidence="8 10" id="KW-0472">Membrane</keyword>
<evidence type="ECO:0000256" key="5">
    <source>
        <dbReference type="ARBA" id="ARBA00022989"/>
    </source>
</evidence>
<keyword evidence="7 10" id="KW-0496">Mitochondrion</keyword>
<dbReference type="EMBL" id="JBEVYD010000005">
    <property type="protein sequence ID" value="KAL3232166.1"/>
    <property type="molecule type" value="Genomic_DNA"/>
</dbReference>
<protein>
    <recommendedName>
        <fullName evidence="10">Sensitive to high expression protein 9, mitochondrial</fullName>
    </recommendedName>
</protein>
<sequence>MFRRHLLVSSLAVKPSHILLFKGTSFRYISTTIKLLQDKKIKHQPNQSIASNFYHQYDKTVDMLKKTWEQLVNGKKVYKHHASQIKSSLQEANRKFAEQEDECNDSRLNYKKDELTSRKIEGLPSERELHRKKWSRKLEFYIDSLQETLFTATRALNDVTGYSSIQRLKNSIAIMEEKLSNAKKERSVLKEQYTKAIETRTTSQKKLNELLQRKSTWSPKDLETFTELYKNDAMNIQNEKNLKEKVKNVEAEEEQITDNLYRAILTRYHEEQIWSDKIRRTSTWGTFILMGFNLVLFLIFQLLLEPWKRRRLTGSFEGKVISALEKYSDEQEIKFKNLVEEVKQSNLLTEEVLQKENSKDKLVFSFKNFWGKLKNTILNSSQIYDYQFNVIEISLSSIGSLLLGLLFSYLI</sequence>
<comment type="subunit">
    <text evidence="10">Homooligomer.</text>
</comment>
<feature type="transmembrane region" description="Helical" evidence="10">
    <location>
        <begin position="390"/>
        <end position="410"/>
    </location>
</feature>
<gene>
    <name evidence="12" type="ORF">RNJ44_04082</name>
</gene>
<comment type="function">
    <text evidence="9">Required for the maintenance of the structure of the mitochondrial inner membrane. Involved in mitochondrial morphology. Causes growth arrest when highly overexpressed.</text>
</comment>
<name>A0ABR4NTW2_9SACH</name>
<comment type="caution">
    <text evidence="12">The sequence shown here is derived from an EMBL/GenBank/DDBJ whole genome shotgun (WGS) entry which is preliminary data.</text>
</comment>
<evidence type="ECO:0000256" key="1">
    <source>
        <dbReference type="ARBA" id="ARBA00007472"/>
    </source>
</evidence>
<evidence type="ECO:0000256" key="4">
    <source>
        <dbReference type="ARBA" id="ARBA00022946"/>
    </source>
</evidence>
<evidence type="ECO:0000313" key="13">
    <source>
        <dbReference type="Proteomes" id="UP001623330"/>
    </source>
</evidence>
<evidence type="ECO:0000256" key="6">
    <source>
        <dbReference type="ARBA" id="ARBA00023054"/>
    </source>
</evidence>
<evidence type="ECO:0000256" key="3">
    <source>
        <dbReference type="ARBA" id="ARBA00022792"/>
    </source>
</evidence>
<dbReference type="Pfam" id="PF05546">
    <property type="entry name" value="She9_MDM33"/>
    <property type="match status" value="1"/>
</dbReference>
<keyword evidence="13" id="KW-1185">Reference proteome</keyword>
<proteinExistence type="inferred from homology"/>